<evidence type="ECO:0000313" key="2">
    <source>
        <dbReference type="EMBL" id="BDM67229.1"/>
    </source>
</evidence>
<name>A0ABN6QLZ7_STRNI</name>
<evidence type="ECO:0008006" key="4">
    <source>
        <dbReference type="Google" id="ProtNLM"/>
    </source>
</evidence>
<evidence type="ECO:0000313" key="3">
    <source>
        <dbReference type="Proteomes" id="UP001059597"/>
    </source>
</evidence>
<dbReference type="EMBL" id="AP026073">
    <property type="protein sequence ID" value="BDM67229.1"/>
    <property type="molecule type" value="Genomic_DNA"/>
</dbReference>
<reference evidence="2" key="1">
    <citation type="submission" date="2022-06" db="EMBL/GenBank/DDBJ databases">
        <title>Complete genome sequence of Streptomyces nigrescens HEK616.</title>
        <authorList>
            <person name="Asamizu S."/>
            <person name="Onaka H."/>
        </authorList>
    </citation>
    <scope>NUCLEOTIDE SEQUENCE</scope>
    <source>
        <strain evidence="2">HEK616</strain>
    </source>
</reference>
<feature type="region of interest" description="Disordered" evidence="1">
    <location>
        <begin position="57"/>
        <end position="114"/>
    </location>
</feature>
<evidence type="ECO:0000256" key="1">
    <source>
        <dbReference type="SAM" id="MobiDB-lite"/>
    </source>
</evidence>
<dbReference type="Proteomes" id="UP001059597">
    <property type="component" value="Chromosome"/>
</dbReference>
<protein>
    <recommendedName>
        <fullName evidence="4">Secreted protein</fullName>
    </recommendedName>
</protein>
<accession>A0ABN6QLZ7</accession>
<organism evidence="2 3">
    <name type="scientific">Streptomyces nigrescens</name>
    <dbReference type="NCBI Taxonomy" id="1920"/>
    <lineage>
        <taxon>Bacteria</taxon>
        <taxon>Bacillati</taxon>
        <taxon>Actinomycetota</taxon>
        <taxon>Actinomycetes</taxon>
        <taxon>Kitasatosporales</taxon>
        <taxon>Streptomycetaceae</taxon>
        <taxon>Streptomyces</taxon>
    </lineage>
</organism>
<gene>
    <name evidence="2" type="ORF">HEK616_07160</name>
</gene>
<proteinExistence type="predicted"/>
<keyword evidence="3" id="KW-1185">Reference proteome</keyword>
<sequence>MSHRRDVAASRNLATVTPAVVCRCSTAVAALPTSVTIVSFTEIHSPVLRALAGSLAPRRPHAARIRQAPPRPVDNLPTVDNSATRKGGWSTPPQPRAVRPQTPDATAYCSRTSR</sequence>